<evidence type="ECO:0000259" key="3">
    <source>
        <dbReference type="PROSITE" id="PS50213"/>
    </source>
</evidence>
<feature type="region of interest" description="Disordered" evidence="1">
    <location>
        <begin position="259"/>
        <end position="292"/>
    </location>
</feature>
<dbReference type="PROSITE" id="PS50213">
    <property type="entry name" value="FAS1"/>
    <property type="match status" value="2"/>
</dbReference>
<dbReference type="InterPro" id="IPR036378">
    <property type="entry name" value="FAS1_dom_sf"/>
</dbReference>
<dbReference type="InterPro" id="IPR050904">
    <property type="entry name" value="Adhesion/Biosynth-related"/>
</dbReference>
<accession>A0A7C8II51</accession>
<dbReference type="AlphaFoldDB" id="A0A7C8II51"/>
<sequence>MRYTNLLPFAAALATAVVIPDEATARELRLEAKKTPAWWDSLRSAPEDASDIIQKWRGFLDNVEALAENSHDGHDVFEIPRGPPGSRHGDSNITIYQAIQTSNVTKKFAALINDFPDIVDLLNSTATNVTVFVPVDKAFERIPEHGRKPPNEFIEKILEYHILPGLYPASHLLVSHTLPTSLKNPALGGRPQRLRIGLDLLGLKINFFSKVIGHNFGAKNGFAHAVDSILLPPPPAGRLISLFPSKFSTLELAAAKTGLLPPHHDHKHHDKDGGDDDDDDDRKHRPHPHTTGLTIFAPTNDAFARLGPAANAFLFNTPRGLGFLRALLKYHIVVNQTLYSDAYYGLEGHSEDILPLPVPGETRSKEIKHFHLDLPTLLGDKSLSIDIARFLGFINIRVNGHAKVAIEDGIAFDGVVQTVSSVLFPPRKVKPDAEWSDGEISVEELIEILGPYVEEDGEGDGEGKNADQVWGEL</sequence>
<dbReference type="Proteomes" id="UP000481858">
    <property type="component" value="Unassembled WGS sequence"/>
</dbReference>
<dbReference type="PANTHER" id="PTHR10900:SF125">
    <property type="entry name" value="FAS1 DOMAIN-CONTAINING PROTEIN YLR001C"/>
    <property type="match status" value="1"/>
</dbReference>
<dbReference type="InterPro" id="IPR000782">
    <property type="entry name" value="FAS1_domain"/>
</dbReference>
<comment type="caution">
    <text evidence="4">The sequence shown here is derived from an EMBL/GenBank/DDBJ whole genome shotgun (WGS) entry which is preliminary data.</text>
</comment>
<keyword evidence="2" id="KW-0732">Signal</keyword>
<protein>
    <recommendedName>
        <fullName evidence="3">FAS1 domain-containing protein</fullName>
    </recommendedName>
</protein>
<dbReference type="SMART" id="SM00554">
    <property type="entry name" value="FAS1"/>
    <property type="match status" value="2"/>
</dbReference>
<keyword evidence="5" id="KW-1185">Reference proteome</keyword>
<dbReference type="Pfam" id="PF02469">
    <property type="entry name" value="Fasciclin"/>
    <property type="match status" value="2"/>
</dbReference>
<dbReference type="OrthoDB" id="7700931at2759"/>
<dbReference type="PANTHER" id="PTHR10900">
    <property type="entry name" value="PERIOSTIN-RELATED"/>
    <property type="match status" value="1"/>
</dbReference>
<evidence type="ECO:0000256" key="2">
    <source>
        <dbReference type="SAM" id="SignalP"/>
    </source>
</evidence>
<feature type="region of interest" description="Disordered" evidence="1">
    <location>
        <begin position="454"/>
        <end position="473"/>
    </location>
</feature>
<reference evidence="4 5" key="1">
    <citation type="submission" date="2019-12" db="EMBL/GenBank/DDBJ databases">
        <title>Draft genome sequence of the ascomycete Xylaria multiplex DSM 110363.</title>
        <authorList>
            <person name="Buettner E."/>
            <person name="Kellner H."/>
        </authorList>
    </citation>
    <scope>NUCLEOTIDE SEQUENCE [LARGE SCALE GENOMIC DNA]</scope>
    <source>
        <strain evidence="4 5">DSM 110363</strain>
    </source>
</reference>
<proteinExistence type="predicted"/>
<evidence type="ECO:0000313" key="5">
    <source>
        <dbReference type="Proteomes" id="UP000481858"/>
    </source>
</evidence>
<organism evidence="4 5">
    <name type="scientific">Xylaria multiplex</name>
    <dbReference type="NCBI Taxonomy" id="323545"/>
    <lineage>
        <taxon>Eukaryota</taxon>
        <taxon>Fungi</taxon>
        <taxon>Dikarya</taxon>
        <taxon>Ascomycota</taxon>
        <taxon>Pezizomycotina</taxon>
        <taxon>Sordariomycetes</taxon>
        <taxon>Xylariomycetidae</taxon>
        <taxon>Xylariales</taxon>
        <taxon>Xylariaceae</taxon>
        <taxon>Xylaria</taxon>
    </lineage>
</organism>
<dbReference type="Gene3D" id="2.30.180.10">
    <property type="entry name" value="FAS1 domain"/>
    <property type="match status" value="2"/>
</dbReference>
<feature type="signal peptide" evidence="2">
    <location>
        <begin position="1"/>
        <end position="25"/>
    </location>
</feature>
<gene>
    <name evidence="4" type="ORF">GQX73_g9323</name>
</gene>
<name>A0A7C8II51_9PEZI</name>
<dbReference type="InParanoid" id="A0A7C8II51"/>
<evidence type="ECO:0000256" key="1">
    <source>
        <dbReference type="SAM" id="MobiDB-lite"/>
    </source>
</evidence>
<feature type="domain" description="FAS1" evidence="3">
    <location>
        <begin position="223"/>
        <end position="423"/>
    </location>
</feature>
<dbReference type="EMBL" id="WUBL01000160">
    <property type="protein sequence ID" value="KAF2964249.1"/>
    <property type="molecule type" value="Genomic_DNA"/>
</dbReference>
<evidence type="ECO:0000313" key="4">
    <source>
        <dbReference type="EMBL" id="KAF2964249.1"/>
    </source>
</evidence>
<feature type="domain" description="FAS1" evidence="3">
    <location>
        <begin position="92"/>
        <end position="230"/>
    </location>
</feature>
<dbReference type="SUPFAM" id="SSF82153">
    <property type="entry name" value="FAS1 domain"/>
    <property type="match status" value="2"/>
</dbReference>
<feature type="chain" id="PRO_5029017694" description="FAS1 domain-containing protein" evidence="2">
    <location>
        <begin position="26"/>
        <end position="473"/>
    </location>
</feature>